<dbReference type="InterPro" id="IPR002539">
    <property type="entry name" value="MaoC-like_dom"/>
</dbReference>
<keyword evidence="3" id="KW-1185">Reference proteome</keyword>
<dbReference type="InterPro" id="IPR029069">
    <property type="entry name" value="HotDog_dom_sf"/>
</dbReference>
<reference evidence="3" key="1">
    <citation type="submission" date="2021-04" db="EMBL/GenBank/DDBJ databases">
        <title>A novel Synergistetes isolate from a pyrite-forming mixed culture.</title>
        <authorList>
            <person name="Bunk B."/>
            <person name="Sproer C."/>
            <person name="Spring S."/>
            <person name="Pester M."/>
        </authorList>
    </citation>
    <scope>NUCLEOTIDE SEQUENCE [LARGE SCALE GENOMIC DNA]</scope>
    <source>
        <strain evidence="3">J.5.4.2-T.3.5.2</strain>
    </source>
</reference>
<dbReference type="RefSeq" id="WP_274373088.1">
    <property type="nucleotide sequence ID" value="NZ_CP072943.1"/>
</dbReference>
<feature type="domain" description="MaoC-like" evidence="1">
    <location>
        <begin position="16"/>
        <end position="122"/>
    </location>
</feature>
<dbReference type="Gene3D" id="3.10.129.10">
    <property type="entry name" value="Hotdog Thioesterase"/>
    <property type="match status" value="1"/>
</dbReference>
<dbReference type="PANTHER" id="PTHR43664">
    <property type="entry name" value="MONOAMINE OXIDASE-RELATED"/>
    <property type="match status" value="1"/>
</dbReference>
<organism evidence="2 3">
    <name type="scientific">Aminithiophilus ramosus</name>
    <dbReference type="NCBI Taxonomy" id="3029084"/>
    <lineage>
        <taxon>Bacteria</taxon>
        <taxon>Thermotogati</taxon>
        <taxon>Synergistota</taxon>
        <taxon>Synergistia</taxon>
        <taxon>Synergistales</taxon>
        <taxon>Aminithiophilaceae</taxon>
        <taxon>Aminithiophilus</taxon>
    </lineage>
</organism>
<sequence length="158" mass="17821">MNSPDFFGKYLEEYSIGQIFKHWPGKTVTEGDNNLFCLLTMNHHPIHLDSHYAARSQHGRPLVVGTYVFSLVVGLTVRDISGKAIANLEYESIIHHAPVFIGDTLYAETEIIDVKKSRTKLDRGIIYVETSAFNQKGIKVLSFRRKVLIPTKGGEKCD</sequence>
<gene>
    <name evidence="2" type="ORF">KAR29_11260</name>
</gene>
<dbReference type="SUPFAM" id="SSF54637">
    <property type="entry name" value="Thioesterase/thiol ester dehydrase-isomerase"/>
    <property type="match status" value="1"/>
</dbReference>
<evidence type="ECO:0000259" key="1">
    <source>
        <dbReference type="Pfam" id="PF01575"/>
    </source>
</evidence>
<protein>
    <submittedName>
        <fullName evidence="2">MaoC family dehydratase</fullName>
    </submittedName>
</protein>
<dbReference type="PANTHER" id="PTHR43664:SF1">
    <property type="entry name" value="BETA-METHYLMALYL-COA DEHYDRATASE"/>
    <property type="match status" value="1"/>
</dbReference>
<dbReference type="Proteomes" id="UP000671879">
    <property type="component" value="Chromosome"/>
</dbReference>
<dbReference type="KEGG" id="aram:KAR29_11260"/>
<evidence type="ECO:0000313" key="3">
    <source>
        <dbReference type="Proteomes" id="UP000671879"/>
    </source>
</evidence>
<dbReference type="Pfam" id="PF01575">
    <property type="entry name" value="MaoC_dehydratas"/>
    <property type="match status" value="1"/>
</dbReference>
<proteinExistence type="predicted"/>
<dbReference type="CDD" id="cd03451">
    <property type="entry name" value="FkbR2"/>
    <property type="match status" value="1"/>
</dbReference>
<dbReference type="InterPro" id="IPR052342">
    <property type="entry name" value="MCH/BMMD"/>
</dbReference>
<accession>A0A9Q7AH76</accession>
<evidence type="ECO:0000313" key="2">
    <source>
        <dbReference type="EMBL" id="QTX31895.1"/>
    </source>
</evidence>
<dbReference type="AlphaFoldDB" id="A0A9Q7AH76"/>
<name>A0A9Q7AH76_9BACT</name>
<dbReference type="EMBL" id="CP072943">
    <property type="protein sequence ID" value="QTX31895.1"/>
    <property type="molecule type" value="Genomic_DNA"/>
</dbReference>